<dbReference type="InterPro" id="IPR003431">
    <property type="entry name" value="B-propeller_Phytase"/>
</dbReference>
<dbReference type="EMBL" id="BMKF01000002">
    <property type="protein sequence ID" value="GGB68587.1"/>
    <property type="molecule type" value="Genomic_DNA"/>
</dbReference>
<accession>A0ABQ1JKI2</accession>
<comment type="caution">
    <text evidence="3">The sequence shown here is derived from an EMBL/GenBank/DDBJ whole genome shotgun (WGS) entry which is preliminary data.</text>
</comment>
<evidence type="ECO:0000259" key="2">
    <source>
        <dbReference type="PROSITE" id="PS51662"/>
    </source>
</evidence>
<reference evidence="4" key="1">
    <citation type="journal article" date="2019" name="Int. J. Syst. Evol. Microbiol.">
        <title>The Global Catalogue of Microorganisms (GCM) 10K type strain sequencing project: providing services to taxonomists for standard genome sequencing and annotation.</title>
        <authorList>
            <consortium name="The Broad Institute Genomics Platform"/>
            <consortium name="The Broad Institute Genome Sequencing Center for Infectious Disease"/>
            <person name="Wu L."/>
            <person name="Ma J."/>
        </authorList>
    </citation>
    <scope>NUCLEOTIDE SEQUENCE [LARGE SCALE GENOMIC DNA]</scope>
    <source>
        <strain evidence="4">CGMCC 1.15928</strain>
    </source>
</reference>
<organism evidence="3 4">
    <name type="scientific">Henriciella pelagia</name>
    <dbReference type="NCBI Taxonomy" id="1977912"/>
    <lineage>
        <taxon>Bacteria</taxon>
        <taxon>Pseudomonadati</taxon>
        <taxon>Pseudomonadota</taxon>
        <taxon>Alphaproteobacteria</taxon>
        <taxon>Hyphomonadales</taxon>
        <taxon>Hyphomonadaceae</taxon>
        <taxon>Henriciella</taxon>
    </lineage>
</organism>
<sequence>MKFPALALAAVSTFALTACETDDVWIDDGIPALPVAASFETDPMTGVGDRADDPAIWVHAGDASKSVILGTNKDEGLHVYDLTGAETQFLDTGALNNVDVRGNIAVASNDETDSISWFSIDAATGAVAHIGDTPTSKDEPYGICSGLVGTTYYAMPTYKDGKAQVWTLDTGALSTLQPELVTEIQVGQFGQLQLEGCVFDETNGQIFVGEEEHGVWKLDLNDLNAAPVSVDTIATANGLVADVEGMDIWEGENGEGYLVVSAQAANRFVVYDLKAPHAPRGIITITANADGSVDAVSHTDGLDVNSAPLPGFPRGVLIVQDDANPDPEVDQNFKIVDWATVETALGLDAE</sequence>
<dbReference type="Gene3D" id="2.120.10.30">
    <property type="entry name" value="TolB, C-terminal domain"/>
    <property type="match status" value="1"/>
</dbReference>
<evidence type="ECO:0000313" key="3">
    <source>
        <dbReference type="EMBL" id="GGB68587.1"/>
    </source>
</evidence>
<name>A0ABQ1JKI2_9PROT</name>
<gene>
    <name evidence="3" type="ORF">GCM10011503_16480</name>
</gene>
<evidence type="ECO:0000313" key="4">
    <source>
        <dbReference type="Proteomes" id="UP000628854"/>
    </source>
</evidence>
<proteinExistence type="predicted"/>
<keyword evidence="1" id="KW-0732">Signal</keyword>
<keyword evidence="4" id="KW-1185">Reference proteome</keyword>
<evidence type="ECO:0000256" key="1">
    <source>
        <dbReference type="SAM" id="SignalP"/>
    </source>
</evidence>
<dbReference type="Pfam" id="PF02333">
    <property type="entry name" value="Phytase"/>
    <property type="match status" value="1"/>
</dbReference>
<dbReference type="Proteomes" id="UP000628854">
    <property type="component" value="Unassembled WGS sequence"/>
</dbReference>
<dbReference type="PROSITE" id="PS51662">
    <property type="entry name" value="BP_PHYTASE"/>
    <property type="match status" value="1"/>
</dbReference>
<feature type="domain" description="BPP" evidence="2">
    <location>
        <begin position="25"/>
        <end position="345"/>
    </location>
</feature>
<dbReference type="PROSITE" id="PS51257">
    <property type="entry name" value="PROKAR_LIPOPROTEIN"/>
    <property type="match status" value="1"/>
</dbReference>
<protein>
    <recommendedName>
        <fullName evidence="2">BPP domain-containing protein</fullName>
    </recommendedName>
</protein>
<feature type="chain" id="PRO_5046535994" description="BPP domain-containing protein" evidence="1">
    <location>
        <begin position="18"/>
        <end position="350"/>
    </location>
</feature>
<dbReference type="RefSeq" id="WP_084393001.1">
    <property type="nucleotide sequence ID" value="NZ_BMKF01000002.1"/>
</dbReference>
<feature type="signal peptide" evidence="1">
    <location>
        <begin position="1"/>
        <end position="17"/>
    </location>
</feature>
<dbReference type="SUPFAM" id="SSF50956">
    <property type="entry name" value="Thermostable phytase (3-phytase)"/>
    <property type="match status" value="1"/>
</dbReference>
<dbReference type="InterPro" id="IPR011042">
    <property type="entry name" value="6-blade_b-propeller_TolB-like"/>
</dbReference>